<keyword evidence="2" id="KW-1185">Reference proteome</keyword>
<evidence type="ECO:0000313" key="2">
    <source>
        <dbReference type="Proteomes" id="UP000265618"/>
    </source>
</evidence>
<feature type="non-terminal residue" evidence="1">
    <location>
        <position position="1"/>
    </location>
</feature>
<dbReference type="Proteomes" id="UP000265618">
    <property type="component" value="Unassembled WGS sequence"/>
</dbReference>
<evidence type="ECO:0000313" key="1">
    <source>
        <dbReference type="EMBL" id="GIQ92772.1"/>
    </source>
</evidence>
<dbReference type="EMBL" id="BDIP01010514">
    <property type="protein sequence ID" value="GIQ92772.1"/>
    <property type="molecule type" value="Genomic_DNA"/>
</dbReference>
<protein>
    <submittedName>
        <fullName evidence="1">Uncharacterized protein</fullName>
    </submittedName>
</protein>
<sequence>MVSIRVMSSDVLYGVLDRTAI</sequence>
<gene>
    <name evidence="1" type="ORF">KIPB_016736</name>
</gene>
<name>A0A9K3GRG4_9EUKA</name>
<accession>A0A9K3GRG4</accession>
<reference evidence="1 2" key="1">
    <citation type="journal article" date="2018" name="PLoS ONE">
        <title>The draft genome of Kipferlia bialata reveals reductive genome evolution in fornicate parasites.</title>
        <authorList>
            <person name="Tanifuji G."/>
            <person name="Takabayashi S."/>
            <person name="Kume K."/>
            <person name="Takagi M."/>
            <person name="Nakayama T."/>
            <person name="Kamikawa R."/>
            <person name="Inagaki Y."/>
            <person name="Hashimoto T."/>
        </authorList>
    </citation>
    <scope>NUCLEOTIDE SEQUENCE [LARGE SCALE GENOMIC DNA]</scope>
    <source>
        <strain evidence="1">NY0173</strain>
    </source>
</reference>
<dbReference type="AlphaFoldDB" id="A0A9K3GRG4"/>
<comment type="caution">
    <text evidence="1">The sequence shown here is derived from an EMBL/GenBank/DDBJ whole genome shotgun (WGS) entry which is preliminary data.</text>
</comment>
<organism evidence="1 2">
    <name type="scientific">Kipferlia bialata</name>
    <dbReference type="NCBI Taxonomy" id="797122"/>
    <lineage>
        <taxon>Eukaryota</taxon>
        <taxon>Metamonada</taxon>
        <taxon>Carpediemonas-like organisms</taxon>
        <taxon>Kipferlia</taxon>
    </lineage>
</organism>
<proteinExistence type="predicted"/>